<dbReference type="GO" id="GO:0006629">
    <property type="term" value="P:lipid metabolic process"/>
    <property type="evidence" value="ECO:0007669"/>
    <property type="project" value="InterPro"/>
</dbReference>
<organism evidence="11 12">
    <name type="scientific">Ananas comosus</name>
    <name type="common">Pineapple</name>
    <name type="synonym">Ananas ananas</name>
    <dbReference type="NCBI Taxonomy" id="4615"/>
    <lineage>
        <taxon>Eukaryota</taxon>
        <taxon>Viridiplantae</taxon>
        <taxon>Streptophyta</taxon>
        <taxon>Embryophyta</taxon>
        <taxon>Tracheophyta</taxon>
        <taxon>Spermatophyta</taxon>
        <taxon>Magnoliopsida</taxon>
        <taxon>Liliopsida</taxon>
        <taxon>Poales</taxon>
        <taxon>Bromeliaceae</taxon>
        <taxon>Bromelioideae</taxon>
        <taxon>Ananas</taxon>
    </lineage>
</organism>
<evidence type="ECO:0000256" key="4">
    <source>
        <dbReference type="ARBA" id="ARBA00022679"/>
    </source>
</evidence>
<name>A0A199VCM1_ANACO</name>
<evidence type="ECO:0000313" key="12">
    <source>
        <dbReference type="Proteomes" id="UP000092600"/>
    </source>
</evidence>
<feature type="transmembrane region" description="Helical" evidence="9">
    <location>
        <begin position="445"/>
        <end position="464"/>
    </location>
</feature>
<sequence>MVTTMAIPSELWSLARVTVVVSIAMSYARFASSRVTPGALRLAALLPVISLLPLLPFSFSSITLRGTAGFLLAWLSLFKLLLLSFGLGPLHPSLPLLPFLLTSSLPVKLRSFTNTKQQHTSSSSTVLFLLSVAAKLLLYAFLASLYRFRDRMSPYLLLGILCFHIYVSLELLLALSAAAARGALGVELEPQANKPYLATSLGDFWGRRWNLMVSAALRPAVYHPVRARLGRAAGVVAAFLVSGLMHEAMFYYITLAAPPTGEVTAFFALHGLCTAAEGWWARRRSAAPAPPRWVAAPVTVGFVVGTGLWLFVPPLFRGGTDERMLEECMAMVAFLRTLATVSVTVAMAMSYARFAASRIPAGIPRLAALLPVISLLPLLPFSFSSILLRGISAFFLSWLSLFKLLLLSFGVGPLHPSLPLLPFLLLSSLPINLRNRNPKPPHNSLTLLSSAIKALLLALLIPLYRFKPQMHSYLLLSLYCAHFYLAIDLVFAFSAVVVGRALRVDLEPQFNKPYLATSLGDFWGRRWNLTVSAVLRPAVYDPVRRSLGPTTAALAAFLVSGVMHEAMFCYATLRPPTGEPAAFFVLHGMVTVAEGAVKRSRWWRLRGWAPLPPLLATPITVGFVIATALGLFFKPLVSSGVDARLLECSTVLRFLEGTAAALLRRALKQKKIIGKSLELGE</sequence>
<feature type="domain" description="Wax synthase" evidence="10">
    <location>
        <begin position="189"/>
        <end position="268"/>
    </location>
</feature>
<comment type="similarity">
    <text evidence="3">Belongs to the wax synthase family.</text>
</comment>
<dbReference type="Proteomes" id="UP000092600">
    <property type="component" value="Unassembled WGS sequence"/>
</dbReference>
<feature type="transmembrane region" description="Helical" evidence="9">
    <location>
        <begin position="42"/>
        <end position="62"/>
    </location>
</feature>
<keyword evidence="8 11" id="KW-0012">Acyltransferase</keyword>
<dbReference type="PANTHER" id="PTHR31595">
    <property type="entry name" value="LONG-CHAIN-ALCOHOL O-FATTY-ACYLTRANSFERASE 3-RELATED"/>
    <property type="match status" value="1"/>
</dbReference>
<gene>
    <name evidence="11" type="ORF">ACMD2_02333</name>
</gene>
<feature type="domain" description="Wax synthase" evidence="10">
    <location>
        <begin position="507"/>
        <end position="585"/>
    </location>
</feature>
<dbReference type="STRING" id="4615.A0A199VCM1"/>
<feature type="transmembrane region" description="Helical" evidence="9">
    <location>
        <begin position="366"/>
        <end position="396"/>
    </location>
</feature>
<dbReference type="GO" id="GO:0016020">
    <property type="term" value="C:membrane"/>
    <property type="evidence" value="ECO:0007669"/>
    <property type="project" value="UniProtKB-SubCell"/>
</dbReference>
<keyword evidence="7 9" id="KW-0472">Membrane</keyword>
<reference evidence="11 12" key="1">
    <citation type="journal article" date="2016" name="DNA Res.">
        <title>The draft genome of MD-2 pineapple using hybrid error correction of long reads.</title>
        <authorList>
            <person name="Redwan R.M."/>
            <person name="Saidin A."/>
            <person name="Kumar S.V."/>
        </authorList>
    </citation>
    <scope>NUCLEOTIDE SEQUENCE [LARGE SCALE GENOMIC DNA]</scope>
    <source>
        <strain evidence="12">cv. MD2</strain>
        <tissue evidence="11">Leaf</tissue>
    </source>
</reference>
<dbReference type="InterPro" id="IPR032805">
    <property type="entry name" value="Wax_synthase_dom"/>
</dbReference>
<evidence type="ECO:0000259" key="10">
    <source>
        <dbReference type="Pfam" id="PF13813"/>
    </source>
</evidence>
<feature type="transmembrane region" description="Helical" evidence="9">
    <location>
        <begin position="476"/>
        <end position="502"/>
    </location>
</feature>
<feature type="transmembrane region" description="Helical" evidence="9">
    <location>
        <begin position="12"/>
        <end position="30"/>
    </location>
</feature>
<keyword evidence="4 11" id="KW-0808">Transferase</keyword>
<accession>A0A199VCM1</accession>
<comment type="subcellular location">
    <subcellularLocation>
        <location evidence="1">Membrane</location>
        <topology evidence="1">Multi-pass membrane protein</topology>
    </subcellularLocation>
</comment>
<evidence type="ECO:0000256" key="7">
    <source>
        <dbReference type="ARBA" id="ARBA00023136"/>
    </source>
</evidence>
<evidence type="ECO:0000313" key="11">
    <source>
        <dbReference type="EMBL" id="OAY74616.1"/>
    </source>
</evidence>
<evidence type="ECO:0000256" key="1">
    <source>
        <dbReference type="ARBA" id="ARBA00004141"/>
    </source>
</evidence>
<feature type="transmembrane region" description="Helical" evidence="9">
    <location>
        <begin position="68"/>
        <end position="90"/>
    </location>
</feature>
<dbReference type="AlphaFoldDB" id="A0A199VCM1"/>
<keyword evidence="6 9" id="KW-1133">Transmembrane helix</keyword>
<feature type="transmembrane region" description="Helical" evidence="9">
    <location>
        <begin position="332"/>
        <end position="354"/>
    </location>
</feature>
<keyword evidence="5 9" id="KW-0812">Transmembrane</keyword>
<evidence type="ECO:0000256" key="2">
    <source>
        <dbReference type="ARBA" id="ARBA00005179"/>
    </source>
</evidence>
<comment type="pathway">
    <text evidence="2">Secondary metabolite biosynthesis.</text>
</comment>
<evidence type="ECO:0000256" key="8">
    <source>
        <dbReference type="ARBA" id="ARBA00023315"/>
    </source>
</evidence>
<dbReference type="GO" id="GO:0008374">
    <property type="term" value="F:O-acyltransferase activity"/>
    <property type="evidence" value="ECO:0007669"/>
    <property type="project" value="InterPro"/>
</dbReference>
<evidence type="ECO:0000256" key="9">
    <source>
        <dbReference type="SAM" id="Phobius"/>
    </source>
</evidence>
<feature type="transmembrane region" description="Helical" evidence="9">
    <location>
        <begin position="416"/>
        <end position="433"/>
    </location>
</feature>
<protein>
    <submittedName>
        <fullName evidence="11">Putative long-chain-alcohol O-fatty-acyltransferase 5</fullName>
    </submittedName>
</protein>
<evidence type="ECO:0000256" key="3">
    <source>
        <dbReference type="ARBA" id="ARBA00007282"/>
    </source>
</evidence>
<evidence type="ECO:0000256" key="5">
    <source>
        <dbReference type="ARBA" id="ARBA00022692"/>
    </source>
</evidence>
<feature type="transmembrane region" description="Helical" evidence="9">
    <location>
        <begin position="126"/>
        <end position="146"/>
    </location>
</feature>
<comment type="caution">
    <text evidence="11">The sequence shown here is derived from an EMBL/GenBank/DDBJ whole genome shotgun (WGS) entry which is preliminary data.</text>
</comment>
<feature type="transmembrane region" description="Helical" evidence="9">
    <location>
        <begin position="609"/>
        <end position="632"/>
    </location>
</feature>
<dbReference type="PANTHER" id="PTHR31595:SF57">
    <property type="entry name" value="OS04G0481900 PROTEIN"/>
    <property type="match status" value="1"/>
</dbReference>
<proteinExistence type="inferred from homology"/>
<evidence type="ECO:0000256" key="6">
    <source>
        <dbReference type="ARBA" id="ARBA00022989"/>
    </source>
</evidence>
<dbReference type="InterPro" id="IPR044851">
    <property type="entry name" value="Wax_synthase"/>
</dbReference>
<dbReference type="Pfam" id="PF13813">
    <property type="entry name" value="MBOAT_2"/>
    <property type="match status" value="2"/>
</dbReference>
<feature type="transmembrane region" description="Helical" evidence="9">
    <location>
        <begin position="152"/>
        <end position="175"/>
    </location>
</feature>
<feature type="transmembrane region" description="Helical" evidence="9">
    <location>
        <begin position="293"/>
        <end position="312"/>
    </location>
</feature>
<feature type="non-terminal residue" evidence="11">
    <location>
        <position position="681"/>
    </location>
</feature>
<dbReference type="EMBL" id="LSRQ01002333">
    <property type="protein sequence ID" value="OAY74616.1"/>
    <property type="molecule type" value="Genomic_DNA"/>
</dbReference>